<feature type="compositionally biased region" description="Low complexity" evidence="11">
    <location>
        <begin position="983"/>
        <end position="992"/>
    </location>
</feature>
<evidence type="ECO:0000256" key="4">
    <source>
        <dbReference type="ARBA" id="ARBA00022454"/>
    </source>
</evidence>
<dbReference type="Pfam" id="PF12922">
    <property type="entry name" value="Cnd1_N"/>
    <property type="match status" value="1"/>
</dbReference>
<evidence type="ECO:0000256" key="11">
    <source>
        <dbReference type="SAM" id="MobiDB-lite"/>
    </source>
</evidence>
<dbReference type="GO" id="GO:0005634">
    <property type="term" value="C:nucleus"/>
    <property type="evidence" value="ECO:0007669"/>
    <property type="project" value="UniProtKB-SubCell"/>
</dbReference>
<feature type="domain" description="Condensin complex subunit 1 N-terminal" evidence="13">
    <location>
        <begin position="77"/>
        <end position="236"/>
    </location>
</feature>
<evidence type="ECO:0000256" key="2">
    <source>
        <dbReference type="ARBA" id="ARBA00004286"/>
    </source>
</evidence>
<organism evidence="14">
    <name type="scientific">Scylla olivacea</name>
    <name type="common">Orange mud crab</name>
    <name type="synonym">Cancer olivacea</name>
    <dbReference type="NCBI Taxonomy" id="85551"/>
    <lineage>
        <taxon>Eukaryota</taxon>
        <taxon>Metazoa</taxon>
        <taxon>Ecdysozoa</taxon>
        <taxon>Arthropoda</taxon>
        <taxon>Crustacea</taxon>
        <taxon>Multicrustacea</taxon>
        <taxon>Malacostraca</taxon>
        <taxon>Eumalacostraca</taxon>
        <taxon>Eucarida</taxon>
        <taxon>Decapoda</taxon>
        <taxon>Pleocyemata</taxon>
        <taxon>Brachyura</taxon>
        <taxon>Eubrachyura</taxon>
        <taxon>Portunoidea</taxon>
        <taxon>Portunidae</taxon>
        <taxon>Portuninae</taxon>
        <taxon>Scylla</taxon>
    </lineage>
</organism>
<comment type="function">
    <text evidence="10">Regulatory subunit of the condensin complex, a complex required for conversion of interphase chromatin into mitotic-like condense chromosomes. The condensin complex probably introduces positive supercoils into relaxed DNA in the presence of type I topoisomerases and converts nicked DNA into positive knotted forms in the presence of type II topoisomerases.</text>
</comment>
<evidence type="ECO:0000256" key="3">
    <source>
        <dbReference type="ARBA" id="ARBA00009606"/>
    </source>
</evidence>
<keyword evidence="5 10" id="KW-0132">Cell division</keyword>
<evidence type="ECO:0000259" key="12">
    <source>
        <dbReference type="Pfam" id="PF12717"/>
    </source>
</evidence>
<dbReference type="Gene3D" id="1.25.10.10">
    <property type="entry name" value="Leucine-rich Repeat Variant"/>
    <property type="match status" value="2"/>
</dbReference>
<accession>A0A0P4WFY0</accession>
<reference evidence="14" key="1">
    <citation type="submission" date="2015-09" db="EMBL/GenBank/DDBJ databases">
        <title>Scylla olivacea transcriptome.</title>
        <authorList>
            <person name="Ikhwanuddin M."/>
        </authorList>
    </citation>
    <scope>NUCLEOTIDE SEQUENCE</scope>
</reference>
<evidence type="ECO:0000256" key="6">
    <source>
        <dbReference type="ARBA" id="ARBA00022776"/>
    </source>
</evidence>
<dbReference type="GO" id="GO:0051301">
    <property type="term" value="P:cell division"/>
    <property type="evidence" value="ECO:0007669"/>
    <property type="project" value="UniProtKB-KW"/>
</dbReference>
<dbReference type="AlphaFoldDB" id="A0A0P4WFY0"/>
<dbReference type="GO" id="GO:0007076">
    <property type="term" value="P:mitotic chromosome condensation"/>
    <property type="evidence" value="ECO:0007669"/>
    <property type="project" value="InterPro"/>
</dbReference>
<dbReference type="GO" id="GO:0000779">
    <property type="term" value="C:condensed chromosome, centromeric region"/>
    <property type="evidence" value="ECO:0007669"/>
    <property type="project" value="TreeGrafter"/>
</dbReference>
<evidence type="ECO:0000256" key="10">
    <source>
        <dbReference type="PIRNR" id="PIRNR017127"/>
    </source>
</evidence>
<name>A0A0P4WFY0_SCYOL</name>
<keyword evidence="6 10" id="KW-0498">Mitosis</keyword>
<evidence type="ECO:0000313" key="14">
    <source>
        <dbReference type="EMBL" id="JAI64621.1"/>
    </source>
</evidence>
<evidence type="ECO:0000256" key="7">
    <source>
        <dbReference type="ARBA" id="ARBA00023067"/>
    </source>
</evidence>
<dbReference type="SUPFAM" id="SSF48371">
    <property type="entry name" value="ARM repeat"/>
    <property type="match status" value="1"/>
</dbReference>
<dbReference type="GO" id="GO:0042393">
    <property type="term" value="F:histone binding"/>
    <property type="evidence" value="ECO:0007669"/>
    <property type="project" value="TreeGrafter"/>
</dbReference>
<dbReference type="InterPro" id="IPR011989">
    <property type="entry name" value="ARM-like"/>
</dbReference>
<keyword evidence="8" id="KW-0539">Nucleus</keyword>
<dbReference type="EMBL" id="GDRN01065886">
    <property type="protein sequence ID" value="JAI64621.1"/>
    <property type="molecule type" value="Transcribed_RNA"/>
</dbReference>
<protein>
    <recommendedName>
        <fullName evidence="10">Condensin complex subunit 1</fullName>
    </recommendedName>
</protein>
<evidence type="ECO:0000256" key="9">
    <source>
        <dbReference type="ARBA" id="ARBA00023306"/>
    </source>
</evidence>
<feature type="region of interest" description="Disordered" evidence="11">
    <location>
        <begin position="967"/>
        <end position="996"/>
    </location>
</feature>
<dbReference type="PIRSF" id="PIRSF017127">
    <property type="entry name" value="Condensin_D2"/>
    <property type="match status" value="1"/>
</dbReference>
<keyword evidence="7 10" id="KW-0226">DNA condensation</keyword>
<keyword evidence="9 10" id="KW-0131">Cell cycle</keyword>
<comment type="similarity">
    <text evidence="3 10">Belongs to the CND1 (condensin subunit 1) family.</text>
</comment>
<keyword evidence="4" id="KW-0158">Chromosome</keyword>
<feature type="compositionally biased region" description="Basic residues" evidence="11">
    <location>
        <begin position="973"/>
        <end position="982"/>
    </location>
</feature>
<comment type="subcellular location">
    <subcellularLocation>
        <location evidence="2">Chromosome</location>
    </subcellularLocation>
    <subcellularLocation>
        <location evidence="1">Nucleus</location>
    </subcellularLocation>
</comment>
<dbReference type="InterPro" id="IPR024324">
    <property type="entry name" value="Condensin_cplx_su1_N"/>
</dbReference>
<sequence length="1184" mass="133947">MTDFKFVIPLSLQMLEESNSSKQYVVTNVFTAWEISNNIKDVQASLRQDGTEFILKQKCFDTLYSVLVNFSSVDGEIQRHSWDLMVKAMGKLVSEVGHIIDGDLTGSSKAKWLNIIKMTTFIACKLIDAMENKYNNTSDILVTGKGRKKPPKDTDQGHWEEDRNNMLVHLYTLIQYPLQRLWEPPVVEDDFVILIGDSCYKMLESPNMALVRTKDTRTSMFQIIGTLVKKFNHGMACSLKILQLLRTYEHMVSPAAQGVILLIQTFGDKYVLPEIIKEISRVSRDDMVKDTSGLRNFTQFLVEVSSNCPQMIVPSLSLLITFLDEEVYSLRSCVLSIMGSVVLNLLKGDNLDPKSKDLRDQCLEHLEDHIHDVHALMRSKVLQIWNDLIREKAVPLSRQHDVLKLVLGRLWDKSSLVRKNAIQLLTAFVNSNPFAAKLPLEELESQCALELKKLQELSPNIDIDSLGKEEACADENTSPRAAWIAIVPDVIKAVQEVLEDSMECDEEEDTLDEETDLSNAVKEVAEALSSNKLYRAVKLLQEVFEKFSGAEVLNYNPEEHSSKTFEAVAEEDLTEKDINFLVVLERIFLSAKEMEKAESPPEEKDEMTDETNEKNEELKSEINKQKMLVAYFKDSVKFAKLIQQGLPIMCQLLGSKHVSDVMEAISFFVTAFEFGVLDAMTGVRKMLMLVWSKEQEVKAAVVEAYRRLYINSDNHNERTQALQIVENLSSLIVGATMGERTSLEEIVSQFVSSGDITKQCITLLWERFTKTLPDTTDEEAHTALIILAMCANAEQSIILSNFDVLTASGLGEQGEQDFALVKETCHALLRVAVVKPKTDAPTAPNRLDRDHEIFKRLSKILIQGLTNLKDRQYSPMALKAVSVIYALAEHPDLICEEVIQEMYQILENPSQDEGSSPNNTSDNNFSVPAGVLTRFCVVLGHVAVCQLVHLDNYVFTELKRRNNLKEEMEVEKKRKKTRKSKKSSASDVSKGSQETDLDEEMGLVGAVADDTEAEYIRYVCETEIINCDNLLGTMKPMIWTLCTNPGKYKNTELQAASSLTLAKYMMVSSKVCEENLQLLFTILERSNEDVVRANLVIALGDLYFIFPNELEPWTPRFYARLRDSSSKVRQNTLTVLTHLVLNDMVKVKRHISDIAYCICDEDPHISGLAGLFFHELAKKRKYAV</sequence>
<dbReference type="InterPro" id="IPR032682">
    <property type="entry name" value="Cnd1_C"/>
</dbReference>
<dbReference type="InterPro" id="IPR007673">
    <property type="entry name" value="Condensin_cplx_su1"/>
</dbReference>
<dbReference type="InterPro" id="IPR016024">
    <property type="entry name" value="ARM-type_fold"/>
</dbReference>
<dbReference type="InterPro" id="IPR026971">
    <property type="entry name" value="CND1/NCAPD3"/>
</dbReference>
<dbReference type="GO" id="GO:0000796">
    <property type="term" value="C:condensin complex"/>
    <property type="evidence" value="ECO:0007669"/>
    <property type="project" value="TreeGrafter"/>
</dbReference>
<dbReference type="PANTHER" id="PTHR14222:SF2">
    <property type="entry name" value="CONDENSIN COMPLEX SUBUNIT 1"/>
    <property type="match status" value="1"/>
</dbReference>
<feature type="region of interest" description="Disordered" evidence="11">
    <location>
        <begin position="594"/>
        <end position="618"/>
    </location>
</feature>
<dbReference type="PANTHER" id="PTHR14222">
    <property type="entry name" value="CONDENSIN"/>
    <property type="match status" value="1"/>
</dbReference>
<proteinExistence type="inferred from homology"/>
<evidence type="ECO:0000256" key="1">
    <source>
        <dbReference type="ARBA" id="ARBA00004123"/>
    </source>
</evidence>
<evidence type="ECO:0000259" key="13">
    <source>
        <dbReference type="Pfam" id="PF12922"/>
    </source>
</evidence>
<dbReference type="GO" id="GO:0010032">
    <property type="term" value="P:meiotic chromosome condensation"/>
    <property type="evidence" value="ECO:0007669"/>
    <property type="project" value="TreeGrafter"/>
</dbReference>
<feature type="domain" description="Condensin complex subunit 1 C-terminal" evidence="12">
    <location>
        <begin position="1090"/>
        <end position="1181"/>
    </location>
</feature>
<evidence type="ECO:0000256" key="5">
    <source>
        <dbReference type="ARBA" id="ARBA00022618"/>
    </source>
</evidence>
<dbReference type="Pfam" id="PF12717">
    <property type="entry name" value="Cnd1"/>
    <property type="match status" value="1"/>
</dbReference>
<evidence type="ECO:0000256" key="8">
    <source>
        <dbReference type="ARBA" id="ARBA00023242"/>
    </source>
</evidence>